<keyword evidence="2" id="KW-1185">Reference proteome</keyword>
<dbReference type="AlphaFoldDB" id="A0A8S0UGE3"/>
<sequence length="142" mass="15637">MKPRGGENRAWQCEAVGLRSDPLGSALLGSAARGPGWAGTGSAGSQQLKVALVHLVTSSTLHRQNIPRKHKYLGGILWNPPSETVRDLKQSVSVLASGTCARVQCIEEMQRSIWWKPNTPKRPEAKRGVDQLQQFQHAFKKM</sequence>
<dbReference type="EMBL" id="CACTIH010007966">
    <property type="protein sequence ID" value="CAA3018911.1"/>
    <property type="molecule type" value="Genomic_DNA"/>
</dbReference>
<comment type="caution">
    <text evidence="1">The sequence shown here is derived from an EMBL/GenBank/DDBJ whole genome shotgun (WGS) entry which is preliminary data.</text>
</comment>
<dbReference type="Gramene" id="OE9A046391T1">
    <property type="protein sequence ID" value="OE9A046391C1"/>
    <property type="gene ID" value="OE9A046391"/>
</dbReference>
<evidence type="ECO:0000313" key="1">
    <source>
        <dbReference type="EMBL" id="CAA3018911.1"/>
    </source>
</evidence>
<accession>A0A8S0UGE3</accession>
<evidence type="ECO:0000313" key="2">
    <source>
        <dbReference type="Proteomes" id="UP000594638"/>
    </source>
</evidence>
<gene>
    <name evidence="1" type="ORF">OLEA9_A046391</name>
</gene>
<name>A0A8S0UGE3_OLEEU</name>
<organism evidence="1 2">
    <name type="scientific">Olea europaea subsp. europaea</name>
    <dbReference type="NCBI Taxonomy" id="158383"/>
    <lineage>
        <taxon>Eukaryota</taxon>
        <taxon>Viridiplantae</taxon>
        <taxon>Streptophyta</taxon>
        <taxon>Embryophyta</taxon>
        <taxon>Tracheophyta</taxon>
        <taxon>Spermatophyta</taxon>
        <taxon>Magnoliopsida</taxon>
        <taxon>eudicotyledons</taxon>
        <taxon>Gunneridae</taxon>
        <taxon>Pentapetalae</taxon>
        <taxon>asterids</taxon>
        <taxon>lamiids</taxon>
        <taxon>Lamiales</taxon>
        <taxon>Oleaceae</taxon>
        <taxon>Oleeae</taxon>
        <taxon>Olea</taxon>
    </lineage>
</organism>
<reference evidence="1 2" key="1">
    <citation type="submission" date="2019-12" db="EMBL/GenBank/DDBJ databases">
        <authorList>
            <person name="Alioto T."/>
            <person name="Alioto T."/>
            <person name="Gomez Garrido J."/>
        </authorList>
    </citation>
    <scope>NUCLEOTIDE SEQUENCE [LARGE SCALE GENOMIC DNA]</scope>
</reference>
<dbReference type="Proteomes" id="UP000594638">
    <property type="component" value="Unassembled WGS sequence"/>
</dbReference>
<proteinExistence type="predicted"/>
<protein>
    <submittedName>
        <fullName evidence="1">Uncharacterized protein</fullName>
    </submittedName>
</protein>